<feature type="region of interest" description="Disordered" evidence="9">
    <location>
        <begin position="47"/>
        <end position="75"/>
    </location>
</feature>
<dbReference type="InterPro" id="IPR013005">
    <property type="entry name" value="Ribosomal_uL4-like"/>
</dbReference>
<dbReference type="HAMAP" id="MF_01328_B">
    <property type="entry name" value="Ribosomal_uL4_B"/>
    <property type="match status" value="1"/>
</dbReference>
<dbReference type="GO" id="GO:0019843">
    <property type="term" value="F:rRNA binding"/>
    <property type="evidence" value="ECO:0007669"/>
    <property type="project" value="UniProtKB-KW"/>
</dbReference>
<comment type="similarity">
    <text evidence="2">Belongs to the universal ribosomal protein uL4 family.</text>
</comment>
<dbReference type="AlphaFoldDB" id="A0A3G3MI00"/>
<organism evidence="10">
    <name type="scientific">Rhodogorgon sp</name>
    <dbReference type="NCBI Taxonomy" id="2485824"/>
    <lineage>
        <taxon>Eukaryota</taxon>
        <taxon>Rhodophyta</taxon>
        <taxon>Florideophyceae</taxon>
        <taxon>Corallinophycidae</taxon>
        <taxon>Rhodogorgonales</taxon>
        <taxon>Rhodogorgonaceae</taxon>
        <taxon>Rhodogorgon</taxon>
    </lineage>
</organism>
<keyword evidence="6" id="KW-0687">Ribonucleoprotein</keyword>
<dbReference type="InterPro" id="IPR002136">
    <property type="entry name" value="Ribosomal_uL4"/>
</dbReference>
<sequence>MTITKELNYLATPQDNSTPMIQKVHFPISNSNGIYIIHRALTRELEKRRQGNAHSKTRSEVRGGGKKPWKQKGTGKARVGSIRSPLWKGGGVIFGPQHKQYKNKINKKEKQLALRTLLHNKKNETIIIENFNTNSYKPSTKSVIKQLNILKVHQSNKILIIVVKKDPHLYLSTRNIKNIELIAANQINILSILKAQTIIIELKALDIINKTYNE</sequence>
<keyword evidence="10" id="KW-0934">Plastid</keyword>
<evidence type="ECO:0000256" key="6">
    <source>
        <dbReference type="ARBA" id="ARBA00023274"/>
    </source>
</evidence>
<geneLocation type="plastid" evidence="10"/>
<evidence type="ECO:0000256" key="7">
    <source>
        <dbReference type="ARBA" id="ARBA00035208"/>
    </source>
</evidence>
<dbReference type="GO" id="GO:0006412">
    <property type="term" value="P:translation"/>
    <property type="evidence" value="ECO:0007669"/>
    <property type="project" value="InterPro"/>
</dbReference>
<protein>
    <recommendedName>
        <fullName evidence="7">Large ribosomal subunit protein uL4c</fullName>
    </recommendedName>
    <alternativeName>
        <fullName evidence="8">50S ribosomal protein L4, chloroplastic</fullName>
    </alternativeName>
</protein>
<keyword evidence="4" id="KW-0694">RNA-binding</keyword>
<keyword evidence="5 10" id="KW-0689">Ribosomal protein</keyword>
<evidence type="ECO:0000313" key="10">
    <source>
        <dbReference type="EMBL" id="AYR06440.1"/>
    </source>
</evidence>
<evidence type="ECO:0000256" key="1">
    <source>
        <dbReference type="ARBA" id="ARBA00004083"/>
    </source>
</evidence>
<dbReference type="GO" id="GO:0003735">
    <property type="term" value="F:structural constituent of ribosome"/>
    <property type="evidence" value="ECO:0007669"/>
    <property type="project" value="InterPro"/>
</dbReference>
<evidence type="ECO:0000256" key="9">
    <source>
        <dbReference type="SAM" id="MobiDB-lite"/>
    </source>
</evidence>
<dbReference type="Pfam" id="PF00573">
    <property type="entry name" value="Ribosomal_L4"/>
    <property type="match status" value="1"/>
</dbReference>
<accession>A0A3G3MI00</accession>
<evidence type="ECO:0000256" key="3">
    <source>
        <dbReference type="ARBA" id="ARBA00022730"/>
    </source>
</evidence>
<evidence type="ECO:0000256" key="8">
    <source>
        <dbReference type="ARBA" id="ARBA00035387"/>
    </source>
</evidence>
<dbReference type="EMBL" id="MH281630">
    <property type="protein sequence ID" value="AYR06440.1"/>
    <property type="molecule type" value="Genomic_DNA"/>
</dbReference>
<gene>
    <name evidence="10" type="primary">rpl4</name>
</gene>
<dbReference type="PANTHER" id="PTHR10746">
    <property type="entry name" value="50S RIBOSOMAL PROTEIN L4"/>
    <property type="match status" value="1"/>
</dbReference>
<dbReference type="NCBIfam" id="TIGR03953">
    <property type="entry name" value="rplD_bact"/>
    <property type="match status" value="1"/>
</dbReference>
<dbReference type="SUPFAM" id="SSF52166">
    <property type="entry name" value="Ribosomal protein L4"/>
    <property type="match status" value="1"/>
</dbReference>
<feature type="compositionally biased region" description="Basic residues" evidence="9">
    <location>
        <begin position="64"/>
        <end position="75"/>
    </location>
</feature>
<comment type="function">
    <text evidence="1">Probably binds the 23S rRNA.</text>
</comment>
<dbReference type="GO" id="GO:0005840">
    <property type="term" value="C:ribosome"/>
    <property type="evidence" value="ECO:0007669"/>
    <property type="project" value="UniProtKB-KW"/>
</dbReference>
<evidence type="ECO:0000256" key="2">
    <source>
        <dbReference type="ARBA" id="ARBA00010528"/>
    </source>
</evidence>
<dbReference type="InterPro" id="IPR023574">
    <property type="entry name" value="Ribosomal_uL4_dom_sf"/>
</dbReference>
<dbReference type="GO" id="GO:1990904">
    <property type="term" value="C:ribonucleoprotein complex"/>
    <property type="evidence" value="ECO:0007669"/>
    <property type="project" value="UniProtKB-KW"/>
</dbReference>
<name>A0A3G3MI00_9FLOR</name>
<dbReference type="Gene3D" id="3.40.1370.10">
    <property type="match status" value="1"/>
</dbReference>
<dbReference type="PANTHER" id="PTHR10746:SF17">
    <property type="entry name" value="LARGE RIBOSOMAL SUBUNIT PROTEIN UL4C"/>
    <property type="match status" value="1"/>
</dbReference>
<evidence type="ECO:0000256" key="4">
    <source>
        <dbReference type="ARBA" id="ARBA00022884"/>
    </source>
</evidence>
<keyword evidence="3" id="KW-0699">rRNA-binding</keyword>
<reference evidence="10" key="1">
    <citation type="journal article" date="2018" name="Genome Biol. Evol.">
        <title>Mitochondrial and Plastid Genomes from Coralline Red Algae Provide Insights into the Incongruent Evolutionary Histories of Organelles.</title>
        <authorList>
            <person name="Lee J."/>
            <person name="Song H.J."/>
            <person name="In Park S."/>
            <person name="Lee Y.M."/>
            <person name="Jeong S.Y."/>
            <person name="Oh Cho T."/>
            <person name="Kim J.H."/>
            <person name="Choi H.G."/>
            <person name="Choi C.G."/>
            <person name="Nelson W.A."/>
            <person name="Fredericq S."/>
            <person name="Bhattacharya D."/>
            <person name="Su Yoon H."/>
        </authorList>
    </citation>
    <scope>NUCLEOTIDE SEQUENCE</scope>
</reference>
<evidence type="ECO:0000256" key="5">
    <source>
        <dbReference type="ARBA" id="ARBA00022980"/>
    </source>
</evidence>
<proteinExistence type="inferred from homology"/>